<organism evidence="1 2">
    <name type="scientific">Gigaspora margarita</name>
    <dbReference type="NCBI Taxonomy" id="4874"/>
    <lineage>
        <taxon>Eukaryota</taxon>
        <taxon>Fungi</taxon>
        <taxon>Fungi incertae sedis</taxon>
        <taxon>Mucoromycota</taxon>
        <taxon>Glomeromycotina</taxon>
        <taxon>Glomeromycetes</taxon>
        <taxon>Diversisporales</taxon>
        <taxon>Gigasporaceae</taxon>
        <taxon>Gigaspora</taxon>
    </lineage>
</organism>
<keyword evidence="2" id="KW-1185">Reference proteome</keyword>
<name>A0ABN7W9G4_GIGMA</name>
<dbReference type="Proteomes" id="UP000789901">
    <property type="component" value="Unassembled WGS sequence"/>
</dbReference>
<sequence length="86" mass="9731">KYSLSGANGKGHFDFTIMQDESIFCVIEINAVNIEHGLCQNLVQTQRLVNLKVEIKTFFVMVQTILLDKIKSLEEPQQSSKGLITF</sequence>
<protein>
    <submittedName>
        <fullName evidence="1">34747_t:CDS:1</fullName>
    </submittedName>
</protein>
<feature type="non-terminal residue" evidence="1">
    <location>
        <position position="1"/>
    </location>
</feature>
<dbReference type="EMBL" id="CAJVQB010035791">
    <property type="protein sequence ID" value="CAG8823052.1"/>
    <property type="molecule type" value="Genomic_DNA"/>
</dbReference>
<comment type="caution">
    <text evidence="1">The sequence shown here is derived from an EMBL/GenBank/DDBJ whole genome shotgun (WGS) entry which is preliminary data.</text>
</comment>
<reference evidence="1 2" key="1">
    <citation type="submission" date="2021-06" db="EMBL/GenBank/DDBJ databases">
        <authorList>
            <person name="Kallberg Y."/>
            <person name="Tangrot J."/>
            <person name="Rosling A."/>
        </authorList>
    </citation>
    <scope>NUCLEOTIDE SEQUENCE [LARGE SCALE GENOMIC DNA]</scope>
    <source>
        <strain evidence="1 2">120-4 pot B 10/14</strain>
    </source>
</reference>
<evidence type="ECO:0000313" key="1">
    <source>
        <dbReference type="EMBL" id="CAG8823052.1"/>
    </source>
</evidence>
<gene>
    <name evidence="1" type="ORF">GMARGA_LOCUS28239</name>
</gene>
<proteinExistence type="predicted"/>
<accession>A0ABN7W9G4</accession>
<evidence type="ECO:0000313" key="2">
    <source>
        <dbReference type="Proteomes" id="UP000789901"/>
    </source>
</evidence>